<keyword evidence="2" id="KW-0472">Membrane</keyword>
<dbReference type="EMBL" id="LQOJ01000035">
    <property type="protein sequence ID" value="ORV03869.1"/>
    <property type="molecule type" value="Genomic_DNA"/>
</dbReference>
<feature type="transmembrane region" description="Helical" evidence="2">
    <location>
        <begin position="50"/>
        <end position="71"/>
    </location>
</feature>
<name>A0A1X1RE78_MYCFA</name>
<dbReference type="Pfam" id="PF14032">
    <property type="entry name" value="PknH_C"/>
    <property type="match status" value="3"/>
</dbReference>
<dbReference type="Gene3D" id="3.40.1000.70">
    <property type="entry name" value="PknH-like extracellular domain"/>
    <property type="match status" value="3"/>
</dbReference>
<protein>
    <recommendedName>
        <fullName evidence="3">PknH-like extracellular domain-containing protein</fullName>
    </recommendedName>
</protein>
<organism evidence="4 5">
    <name type="scientific">Mycolicibacterium fallax</name>
    <name type="common">Mycobacterium fallax</name>
    <dbReference type="NCBI Taxonomy" id="1793"/>
    <lineage>
        <taxon>Bacteria</taxon>
        <taxon>Bacillati</taxon>
        <taxon>Actinomycetota</taxon>
        <taxon>Actinomycetes</taxon>
        <taxon>Mycobacteriales</taxon>
        <taxon>Mycobacteriaceae</taxon>
        <taxon>Mycolicibacterium</taxon>
    </lineage>
</organism>
<evidence type="ECO:0000256" key="1">
    <source>
        <dbReference type="SAM" id="MobiDB-lite"/>
    </source>
</evidence>
<feature type="region of interest" description="Disordered" evidence="1">
    <location>
        <begin position="13"/>
        <end position="34"/>
    </location>
</feature>
<dbReference type="STRING" id="1793.AWC04_09725"/>
<comment type="caution">
    <text evidence="4">The sequence shown here is derived from an EMBL/GenBank/DDBJ whole genome shotgun (WGS) entry which is preliminary data.</text>
</comment>
<feature type="domain" description="PknH-like extracellular" evidence="3">
    <location>
        <begin position="285"/>
        <end position="468"/>
    </location>
</feature>
<dbReference type="InterPro" id="IPR026954">
    <property type="entry name" value="PknH-like_Extracell"/>
</dbReference>
<evidence type="ECO:0000313" key="5">
    <source>
        <dbReference type="Proteomes" id="UP000193484"/>
    </source>
</evidence>
<keyword evidence="2" id="KW-0812">Transmembrane</keyword>
<feature type="compositionally biased region" description="Basic and acidic residues" evidence="1">
    <location>
        <begin position="23"/>
        <end position="34"/>
    </location>
</feature>
<proteinExistence type="predicted"/>
<feature type="domain" description="PknH-like extracellular" evidence="3">
    <location>
        <begin position="490"/>
        <end position="675"/>
    </location>
</feature>
<keyword evidence="5" id="KW-1185">Reference proteome</keyword>
<reference evidence="4 5" key="1">
    <citation type="submission" date="2016-01" db="EMBL/GenBank/DDBJ databases">
        <title>The new phylogeny of the genus Mycobacterium.</title>
        <authorList>
            <person name="Tarcisio F."/>
            <person name="Conor M."/>
            <person name="Antonella G."/>
            <person name="Elisabetta G."/>
            <person name="Giulia F.S."/>
            <person name="Sara T."/>
            <person name="Anna F."/>
            <person name="Clotilde B."/>
            <person name="Roberto B."/>
            <person name="Veronica D.S."/>
            <person name="Fabio R."/>
            <person name="Monica P."/>
            <person name="Olivier J."/>
            <person name="Enrico T."/>
            <person name="Nicola S."/>
        </authorList>
    </citation>
    <scope>NUCLEOTIDE SEQUENCE [LARGE SCALE GENOMIC DNA]</scope>
    <source>
        <strain evidence="4 5">DSM 44179</strain>
    </source>
</reference>
<evidence type="ECO:0000259" key="3">
    <source>
        <dbReference type="Pfam" id="PF14032"/>
    </source>
</evidence>
<evidence type="ECO:0000313" key="4">
    <source>
        <dbReference type="EMBL" id="ORV03869.1"/>
    </source>
</evidence>
<dbReference type="AlphaFoldDB" id="A0A1X1RE78"/>
<dbReference type="InterPro" id="IPR038232">
    <property type="entry name" value="PknH-like_Extracell_sf"/>
</dbReference>
<sequence>MLMAGLNGVVGDGPPTCGGQTMERGDECVGTKSGRRDYDEVKRSDRTSGYFLTGFGLLIGLGGVVVLASGIRDRHLVTVTDDALLGAGEVARFTGLPGTVTESHGAVLFDDTEGLDDPELVSVYSHAQVRAFQRPGMAAVRTRTLREEPEGQLRRAVSVAVVGYTKEAQAQAVFAELGRQWSAAPGRTLGVRRGAEHIRSTVGTLFASADTLVISRQQEDGDGWTGWHAVARWNNVLVEVQANGYWEQPGPTADLLDAAVAKLSKGAPRPATRTLLPVESPDWSAEALEALLLPDTRVGELLRAPALARESVRTSLYDDASAVHDGAFLGSYALTQKSVFDGSGWQAMRGRVLHDADGGPVVRAIQAVVLMPSAQAAGALLAAQAPLWQRQAGAMMSFSSGEQRVVNSYGPLVNTGDMLAINRFEEGGNGWVTQRAMTAVGRIIVDTQVAGRPAAPTLAVQLADAIAAGVPGAGGRRGTRDPLALQPAPVEVAAAEALLPTAERAAALTGTPGLVLDAPVTALYDDSAQLPAGEPLDPWALAQLPVYTGTGYLAVRTHKLSVPVDGGGTHLLFGSVIVFATPAAAAAALAAQRPNWRGAVGRLVTTGDDAGEYTWVYGELAEAPDALALTHFQEGADGWGVQRAVRLAGNVLIEAQASGRWAAGVAGRFAAAIAAGVPAAAAAPAPAPAPRPPGPPPPSFDYGVQLLFDTTGLDRGPDGWVNPGTGDDFRIAELAGNATSVPLARLDELRRSLTTDLAGEACLIEANVVAVDGLPALQYLIKAPNPRTGRGVVYLVANIVPREGKWLQLNGIFPEGADTGMREAAVAAEVGPAGMYPPHPYVPGVRPVLPYSIADDRRYDGRFPDHPVSRARRWAAAVPPTIRLAPAFAALPPAYPEDRR</sequence>
<gene>
    <name evidence="4" type="ORF">AWC04_09725</name>
</gene>
<keyword evidence="2" id="KW-1133">Transmembrane helix</keyword>
<accession>A0A1X1RE78</accession>
<dbReference type="Proteomes" id="UP000193484">
    <property type="component" value="Unassembled WGS sequence"/>
</dbReference>
<feature type="domain" description="PknH-like extracellular" evidence="3">
    <location>
        <begin position="81"/>
        <end position="261"/>
    </location>
</feature>
<evidence type="ECO:0000256" key="2">
    <source>
        <dbReference type="SAM" id="Phobius"/>
    </source>
</evidence>